<feature type="transmembrane region" description="Helical" evidence="3">
    <location>
        <begin position="36"/>
        <end position="54"/>
    </location>
</feature>
<name>A0A3N7JSM1_9BURK</name>
<dbReference type="FunFam" id="3.30.70.270:FF:000001">
    <property type="entry name" value="Diguanylate cyclase domain protein"/>
    <property type="match status" value="1"/>
</dbReference>
<proteinExistence type="predicted"/>
<dbReference type="OrthoDB" id="9813903at2"/>
<sequence>MDLRTLFYAQTGALIATAAMLWIARAEADSRNGLRTWTFAITSQGVAYLLLASAGRLPVLLTAVLGNALGALSVALFMVAIRQFLGLRRDVRWLSLMVVAVTIVAGIGGAHYEIATMFNGVIYGAVQLLNGQVLWVRPSTGLRRIQRVVSVFYLLMGLVLPLRAAALALTGTHRDYLDLPLDWQAPVYVFGFLFIIVTNLGFVLMCKMRAEDEARRQAMTDELTGLANRRALSEAIERSLAQSVSHSRPFAMVMADLDHFKSINDRFGHHGGDAALTAFAQRLSAAVGSEGLCFRYGGEEFGVLLPDTNAAEALRLIERVRQEVALPAEGHRHALSASFGVATWQSGDTADTLLGRADQALYRAKAAGRNRAEVA</sequence>
<keyword evidence="6" id="KW-1185">Reference proteome</keyword>
<dbReference type="GO" id="GO:0005886">
    <property type="term" value="C:plasma membrane"/>
    <property type="evidence" value="ECO:0007669"/>
    <property type="project" value="TreeGrafter"/>
</dbReference>
<dbReference type="GO" id="GO:1902201">
    <property type="term" value="P:negative regulation of bacterial-type flagellum-dependent cell motility"/>
    <property type="evidence" value="ECO:0007669"/>
    <property type="project" value="TreeGrafter"/>
</dbReference>
<feature type="transmembrane region" description="Helical" evidence="3">
    <location>
        <begin position="6"/>
        <end position="24"/>
    </location>
</feature>
<gene>
    <name evidence="5" type="ORF">DZC73_23535</name>
</gene>
<organism evidence="5 6">
    <name type="scientific">Piscinibacter terrae</name>
    <dbReference type="NCBI Taxonomy" id="2496871"/>
    <lineage>
        <taxon>Bacteria</taxon>
        <taxon>Pseudomonadati</taxon>
        <taxon>Pseudomonadota</taxon>
        <taxon>Betaproteobacteria</taxon>
        <taxon>Burkholderiales</taxon>
        <taxon>Sphaerotilaceae</taxon>
        <taxon>Piscinibacter</taxon>
    </lineage>
</organism>
<evidence type="ECO:0000313" key="6">
    <source>
        <dbReference type="Proteomes" id="UP000267464"/>
    </source>
</evidence>
<comment type="catalytic activity">
    <reaction evidence="2">
        <text>2 GTP = 3',3'-c-di-GMP + 2 diphosphate</text>
        <dbReference type="Rhea" id="RHEA:24898"/>
        <dbReference type="ChEBI" id="CHEBI:33019"/>
        <dbReference type="ChEBI" id="CHEBI:37565"/>
        <dbReference type="ChEBI" id="CHEBI:58805"/>
        <dbReference type="EC" id="2.7.7.65"/>
    </reaction>
</comment>
<dbReference type="NCBIfam" id="TIGR00254">
    <property type="entry name" value="GGDEF"/>
    <property type="match status" value="1"/>
</dbReference>
<reference evidence="5 6" key="2">
    <citation type="submission" date="2018-12" db="EMBL/GenBank/DDBJ databases">
        <title>Rhizobacter gummiphilus sp. nov., a rubber-degrading bacterium isolated from the soil of a botanical garden in Japan.</title>
        <authorList>
            <person name="Shunsuke S.S."/>
        </authorList>
    </citation>
    <scope>NUCLEOTIDE SEQUENCE [LARGE SCALE GENOMIC DNA]</scope>
    <source>
        <strain evidence="5 6">S-16</strain>
    </source>
</reference>
<dbReference type="SMART" id="SM00267">
    <property type="entry name" value="GGDEF"/>
    <property type="match status" value="1"/>
</dbReference>
<dbReference type="EMBL" id="QUSW01000008">
    <property type="protein sequence ID" value="RQP21995.1"/>
    <property type="molecule type" value="Genomic_DNA"/>
</dbReference>
<dbReference type="AlphaFoldDB" id="A0A3N7JSM1"/>
<keyword evidence="3" id="KW-0472">Membrane</keyword>
<reference evidence="5 6" key="1">
    <citation type="submission" date="2018-08" db="EMBL/GenBank/DDBJ databases">
        <authorList>
            <person name="Khan S.A."/>
            <person name="Jeon C.O."/>
            <person name="Chun B.H."/>
            <person name="Jeong S.E."/>
        </authorList>
    </citation>
    <scope>NUCLEOTIDE SEQUENCE [LARGE SCALE GENOMIC DNA]</scope>
    <source>
        <strain evidence="5 6">S-16</strain>
    </source>
</reference>
<dbReference type="InterPro" id="IPR043128">
    <property type="entry name" value="Rev_trsase/Diguanyl_cyclase"/>
</dbReference>
<dbReference type="Gene3D" id="3.30.70.270">
    <property type="match status" value="1"/>
</dbReference>
<dbReference type="Pfam" id="PF00990">
    <property type="entry name" value="GGDEF"/>
    <property type="match status" value="1"/>
</dbReference>
<dbReference type="PROSITE" id="PS50887">
    <property type="entry name" value="GGDEF"/>
    <property type="match status" value="1"/>
</dbReference>
<keyword evidence="3" id="KW-0812">Transmembrane</keyword>
<feature type="transmembrane region" description="Helical" evidence="3">
    <location>
        <begin position="148"/>
        <end position="167"/>
    </location>
</feature>
<evidence type="ECO:0000256" key="3">
    <source>
        <dbReference type="SAM" id="Phobius"/>
    </source>
</evidence>
<evidence type="ECO:0000256" key="2">
    <source>
        <dbReference type="ARBA" id="ARBA00034247"/>
    </source>
</evidence>
<feature type="transmembrane region" description="Helical" evidence="3">
    <location>
        <begin position="187"/>
        <end position="206"/>
    </location>
</feature>
<comment type="caution">
    <text evidence="5">The sequence shown here is derived from an EMBL/GenBank/DDBJ whole genome shotgun (WGS) entry which is preliminary data.</text>
</comment>
<dbReference type="CDD" id="cd01949">
    <property type="entry name" value="GGDEF"/>
    <property type="match status" value="1"/>
</dbReference>
<dbReference type="Proteomes" id="UP000267464">
    <property type="component" value="Unassembled WGS sequence"/>
</dbReference>
<dbReference type="GO" id="GO:0052621">
    <property type="term" value="F:diguanylate cyclase activity"/>
    <property type="evidence" value="ECO:0007669"/>
    <property type="project" value="UniProtKB-EC"/>
</dbReference>
<dbReference type="GO" id="GO:0043709">
    <property type="term" value="P:cell adhesion involved in single-species biofilm formation"/>
    <property type="evidence" value="ECO:0007669"/>
    <property type="project" value="TreeGrafter"/>
</dbReference>
<evidence type="ECO:0000259" key="4">
    <source>
        <dbReference type="PROSITE" id="PS50887"/>
    </source>
</evidence>
<evidence type="ECO:0000313" key="5">
    <source>
        <dbReference type="EMBL" id="RQP21995.1"/>
    </source>
</evidence>
<accession>A0A3N7JSM1</accession>
<feature type="domain" description="GGDEF" evidence="4">
    <location>
        <begin position="248"/>
        <end position="375"/>
    </location>
</feature>
<feature type="transmembrane region" description="Helical" evidence="3">
    <location>
        <begin position="118"/>
        <end position="136"/>
    </location>
</feature>
<dbReference type="PANTHER" id="PTHR45138">
    <property type="entry name" value="REGULATORY COMPONENTS OF SENSORY TRANSDUCTION SYSTEM"/>
    <property type="match status" value="1"/>
</dbReference>
<feature type="transmembrane region" description="Helical" evidence="3">
    <location>
        <begin position="60"/>
        <end position="81"/>
    </location>
</feature>
<evidence type="ECO:0000256" key="1">
    <source>
        <dbReference type="ARBA" id="ARBA00012528"/>
    </source>
</evidence>
<dbReference type="PANTHER" id="PTHR45138:SF9">
    <property type="entry name" value="DIGUANYLATE CYCLASE DGCM-RELATED"/>
    <property type="match status" value="1"/>
</dbReference>
<protein>
    <recommendedName>
        <fullName evidence="1">diguanylate cyclase</fullName>
        <ecNumber evidence="1">2.7.7.65</ecNumber>
    </recommendedName>
</protein>
<dbReference type="InterPro" id="IPR050469">
    <property type="entry name" value="Diguanylate_Cyclase"/>
</dbReference>
<dbReference type="SUPFAM" id="SSF55073">
    <property type="entry name" value="Nucleotide cyclase"/>
    <property type="match status" value="1"/>
</dbReference>
<feature type="transmembrane region" description="Helical" evidence="3">
    <location>
        <begin position="93"/>
        <end position="112"/>
    </location>
</feature>
<dbReference type="InterPro" id="IPR029787">
    <property type="entry name" value="Nucleotide_cyclase"/>
</dbReference>
<dbReference type="EC" id="2.7.7.65" evidence="1"/>
<dbReference type="RefSeq" id="WP_124542835.1">
    <property type="nucleotide sequence ID" value="NZ_QUSW01000008.1"/>
</dbReference>
<dbReference type="InterPro" id="IPR000160">
    <property type="entry name" value="GGDEF_dom"/>
</dbReference>
<keyword evidence="3" id="KW-1133">Transmembrane helix</keyword>